<dbReference type="Pfam" id="PF07324">
    <property type="entry name" value="DGCR6"/>
    <property type="match status" value="1"/>
</dbReference>
<evidence type="ECO:0000256" key="1">
    <source>
        <dbReference type="ARBA" id="ARBA00005939"/>
    </source>
</evidence>
<protein>
    <submittedName>
        <fullName evidence="2">DiGeorge syndrome critical region gene 6</fullName>
    </submittedName>
</protein>
<sequence>MGGFGASDQRLECLVEQLPGVQLSELSSALADGTVLAIVKGLSEIQEITEERLAEEHRGMIAKQEALLHSVEMRHVGARKGCLTENLPLLEAAQGREMEALDRRLNEERKVLQQRIVLELDQKVEDQQNTLEKAGVPGFFITSNPQEISLQIELLSLILKNWQEDGGQDDVVSTSGL</sequence>
<dbReference type="PANTHER" id="PTHR13054">
    <property type="entry name" value="DIGEORGE SYNDROME CRITICAL REGION 6 DGCR6 FAMILY MEMBER"/>
    <property type="match status" value="1"/>
</dbReference>
<dbReference type="AlphaFoldDB" id="A0A8C4QJT0"/>
<dbReference type="InterPro" id="IPR010849">
    <property type="entry name" value="Gonadal"/>
</dbReference>
<name>A0A8C4QJT0_EPTBU</name>
<dbReference type="PANTHER" id="PTHR13054:SF2">
    <property type="entry name" value="PROTEIN DGCR6"/>
    <property type="match status" value="1"/>
</dbReference>
<dbReference type="OMA" id="WIHEEQQ"/>
<dbReference type="Ensembl" id="ENSEBUT00000017163.1">
    <property type="protein sequence ID" value="ENSEBUP00000016587.1"/>
    <property type="gene ID" value="ENSEBUG00000010405.1"/>
</dbReference>
<organism evidence="2 3">
    <name type="scientific">Eptatretus burgeri</name>
    <name type="common">Inshore hagfish</name>
    <dbReference type="NCBI Taxonomy" id="7764"/>
    <lineage>
        <taxon>Eukaryota</taxon>
        <taxon>Metazoa</taxon>
        <taxon>Chordata</taxon>
        <taxon>Craniata</taxon>
        <taxon>Vertebrata</taxon>
        <taxon>Cyclostomata</taxon>
        <taxon>Myxini</taxon>
        <taxon>Myxiniformes</taxon>
        <taxon>Myxinidae</taxon>
        <taxon>Eptatretinae</taxon>
        <taxon>Eptatretus</taxon>
    </lineage>
</organism>
<proteinExistence type="inferred from homology"/>
<evidence type="ECO:0000313" key="2">
    <source>
        <dbReference type="Ensembl" id="ENSEBUP00000016587.1"/>
    </source>
</evidence>
<reference evidence="2" key="2">
    <citation type="submission" date="2025-09" db="UniProtKB">
        <authorList>
            <consortium name="Ensembl"/>
        </authorList>
    </citation>
    <scope>IDENTIFICATION</scope>
</reference>
<keyword evidence="3" id="KW-1185">Reference proteome</keyword>
<dbReference type="GeneTree" id="ENSGT00390000017663"/>
<dbReference type="Proteomes" id="UP000694388">
    <property type="component" value="Unplaced"/>
</dbReference>
<evidence type="ECO:0000313" key="3">
    <source>
        <dbReference type="Proteomes" id="UP000694388"/>
    </source>
</evidence>
<comment type="similarity">
    <text evidence="1">Belongs to the gonadal family.</text>
</comment>
<accession>A0A8C4QJT0</accession>
<reference evidence="2" key="1">
    <citation type="submission" date="2025-08" db="UniProtKB">
        <authorList>
            <consortium name="Ensembl"/>
        </authorList>
    </citation>
    <scope>IDENTIFICATION</scope>
</reference>